<dbReference type="FunFam" id="3.40.50.1000:FF:000121">
    <property type="entry name" value="Uncharacterized protein"/>
    <property type="match status" value="1"/>
</dbReference>
<feature type="region of interest" description="Disordered" evidence="1">
    <location>
        <begin position="33"/>
        <end position="158"/>
    </location>
</feature>
<dbReference type="NCBIfam" id="TIGR02251">
    <property type="entry name" value="HIF-SF_euk"/>
    <property type="match status" value="1"/>
</dbReference>
<dbReference type="Proteomes" id="UP001162131">
    <property type="component" value="Unassembled WGS sequence"/>
</dbReference>
<comment type="caution">
    <text evidence="3">The sequence shown here is derived from an EMBL/GenBank/DDBJ whole genome shotgun (WGS) entry which is preliminary data.</text>
</comment>
<proteinExistence type="predicted"/>
<dbReference type="InterPro" id="IPR023214">
    <property type="entry name" value="HAD_sf"/>
</dbReference>
<dbReference type="SMART" id="SM00577">
    <property type="entry name" value="CPDc"/>
    <property type="match status" value="1"/>
</dbReference>
<dbReference type="EMBL" id="CAJZBQ010000032">
    <property type="protein sequence ID" value="CAG9322733.1"/>
    <property type="molecule type" value="Genomic_DNA"/>
</dbReference>
<evidence type="ECO:0000313" key="4">
    <source>
        <dbReference type="Proteomes" id="UP001162131"/>
    </source>
</evidence>
<keyword evidence="4" id="KW-1185">Reference proteome</keyword>
<organism evidence="3 4">
    <name type="scientific">Blepharisma stoltei</name>
    <dbReference type="NCBI Taxonomy" id="1481888"/>
    <lineage>
        <taxon>Eukaryota</taxon>
        <taxon>Sar</taxon>
        <taxon>Alveolata</taxon>
        <taxon>Ciliophora</taxon>
        <taxon>Postciliodesmatophora</taxon>
        <taxon>Heterotrichea</taxon>
        <taxon>Heterotrichida</taxon>
        <taxon>Blepharismidae</taxon>
        <taxon>Blepharisma</taxon>
    </lineage>
</organism>
<dbReference type="InterPro" id="IPR050365">
    <property type="entry name" value="TIM50"/>
</dbReference>
<dbReference type="Pfam" id="PF03031">
    <property type="entry name" value="NIF"/>
    <property type="match status" value="1"/>
</dbReference>
<feature type="compositionally biased region" description="Polar residues" evidence="1">
    <location>
        <begin position="123"/>
        <end position="148"/>
    </location>
</feature>
<dbReference type="GO" id="GO:0016791">
    <property type="term" value="F:phosphatase activity"/>
    <property type="evidence" value="ECO:0007669"/>
    <property type="project" value="InterPro"/>
</dbReference>
<dbReference type="SUPFAM" id="SSF56784">
    <property type="entry name" value="HAD-like"/>
    <property type="match status" value="1"/>
</dbReference>
<dbReference type="InterPro" id="IPR036412">
    <property type="entry name" value="HAD-like_sf"/>
</dbReference>
<dbReference type="InterPro" id="IPR004274">
    <property type="entry name" value="FCP1_dom"/>
</dbReference>
<feature type="domain" description="FCP1 homology" evidence="2">
    <location>
        <begin position="249"/>
        <end position="409"/>
    </location>
</feature>
<protein>
    <recommendedName>
        <fullName evidence="2">FCP1 homology domain-containing protein</fullName>
    </recommendedName>
</protein>
<dbReference type="InterPro" id="IPR011948">
    <property type="entry name" value="Dullard_phosphatase"/>
</dbReference>
<dbReference type="AlphaFoldDB" id="A0AAU9J3H4"/>
<gene>
    <name evidence="3" type="ORF">BSTOLATCC_MIC31849</name>
</gene>
<dbReference type="PANTHER" id="PTHR12210">
    <property type="entry name" value="DULLARD PROTEIN PHOSPHATASE"/>
    <property type="match status" value="1"/>
</dbReference>
<evidence type="ECO:0000256" key="1">
    <source>
        <dbReference type="SAM" id="MobiDB-lite"/>
    </source>
</evidence>
<feature type="compositionally biased region" description="Polar residues" evidence="1">
    <location>
        <begin position="79"/>
        <end position="103"/>
    </location>
</feature>
<sequence length="457" mass="51499">MASPKAHPDPRYFSSIQKGGNILAKASKLTIDVPENDDDTASNQIFTLNKNSPSHSRGTLNTSKIPTTSGTPKHKAPVSKQQQPKQIHSEGNTPTSNDSSFNFPSKVKKSAHKAPPVFAVKSNLLSAKGTSPRKSSQKPSTPTGSKNSPGLPPRPKTVTNKAAVQNIEIKPETGSSPSLNIYVTQVQKPASAKRIKKQLTEAEIEAKSEAYYKEHLFQTFQSLKLIRNLPPVEISQIREKRLNLPKRPGWENKKTAIFDLDETLVHCCDGIEDCDVVLPIIFPTGEAIDAGINVRPYTLECLREINKEYEIIVFTASHQCYADVVLDYLDPSKELIHHRLYRNNCVNVEGIYMKDLRIFANRKLKDMVIIDNSAYSFGNQLDNGVPIISWMDDYYDKELFNLIDYLKALAKVDDIRDINRQTFHLRTFYEDYIQEFLANEAREAKLARKNKREPGVD</sequence>
<evidence type="ECO:0000313" key="3">
    <source>
        <dbReference type="EMBL" id="CAG9322733.1"/>
    </source>
</evidence>
<reference evidence="3" key="1">
    <citation type="submission" date="2021-09" db="EMBL/GenBank/DDBJ databases">
        <authorList>
            <consortium name="AG Swart"/>
            <person name="Singh M."/>
            <person name="Singh A."/>
            <person name="Seah K."/>
            <person name="Emmerich C."/>
        </authorList>
    </citation>
    <scope>NUCLEOTIDE SEQUENCE</scope>
    <source>
        <strain evidence="3">ATCC30299</strain>
    </source>
</reference>
<dbReference type="Gene3D" id="3.40.50.1000">
    <property type="entry name" value="HAD superfamily/HAD-like"/>
    <property type="match status" value="1"/>
</dbReference>
<evidence type="ECO:0000259" key="2">
    <source>
        <dbReference type="PROSITE" id="PS50969"/>
    </source>
</evidence>
<dbReference type="PROSITE" id="PS50969">
    <property type="entry name" value="FCP1"/>
    <property type="match status" value="1"/>
</dbReference>
<accession>A0AAU9J3H4</accession>
<feature type="compositionally biased region" description="Polar residues" evidence="1">
    <location>
        <begin position="41"/>
        <end position="71"/>
    </location>
</feature>
<name>A0AAU9J3H4_9CILI</name>
<dbReference type="CDD" id="cd07521">
    <property type="entry name" value="HAD_FCP1-like"/>
    <property type="match status" value="1"/>
</dbReference>